<evidence type="ECO:0000313" key="1">
    <source>
        <dbReference type="EMBL" id="SOY46562.1"/>
    </source>
</evidence>
<dbReference type="AlphaFoldDB" id="A0A975WWX5"/>
<comment type="caution">
    <text evidence="1">The sequence shown here is derived from an EMBL/GenBank/DDBJ whole genome shotgun (WGS) entry which is preliminary data.</text>
</comment>
<dbReference type="EMBL" id="OFSQ01000008">
    <property type="protein sequence ID" value="SOY46562.1"/>
    <property type="molecule type" value="Genomic_DNA"/>
</dbReference>
<protein>
    <submittedName>
        <fullName evidence="1">Uncharacterized protein</fullName>
    </submittedName>
</protein>
<organism evidence="1 2">
    <name type="scientific">Cupriavidus taiwanensis</name>
    <dbReference type="NCBI Taxonomy" id="164546"/>
    <lineage>
        <taxon>Bacteria</taxon>
        <taxon>Pseudomonadati</taxon>
        <taxon>Pseudomonadota</taxon>
        <taxon>Betaproteobacteria</taxon>
        <taxon>Burkholderiales</taxon>
        <taxon>Burkholderiaceae</taxon>
        <taxon>Cupriavidus</taxon>
    </lineage>
</organism>
<sequence length="33" mass="3630">MVGHGIARQPRPTSLRCHTTSLGKTLIQVQVML</sequence>
<name>A0A975WWX5_9BURK</name>
<gene>
    <name evidence="1" type="ORF">CBM2587_A160439</name>
</gene>
<proteinExistence type="predicted"/>
<dbReference type="Proteomes" id="UP000256780">
    <property type="component" value="Chromosome CBM2587_a"/>
</dbReference>
<accession>A0A975WWX5</accession>
<reference evidence="1 2" key="1">
    <citation type="submission" date="2018-01" db="EMBL/GenBank/DDBJ databases">
        <authorList>
            <person name="Clerissi C."/>
        </authorList>
    </citation>
    <scope>NUCLEOTIDE SEQUENCE [LARGE SCALE GENOMIC DNA]</scope>
    <source>
        <strain evidence="1">Cupriavidus sp. LMG 19464</strain>
    </source>
</reference>
<evidence type="ECO:0000313" key="2">
    <source>
        <dbReference type="Proteomes" id="UP000256780"/>
    </source>
</evidence>